<protein>
    <recommendedName>
        <fullName evidence="4">MAP kinase-activating death domain protein</fullName>
    </recommendedName>
</protein>
<dbReference type="SMART" id="SM00799">
    <property type="entry name" value="DENN"/>
    <property type="match status" value="1"/>
</dbReference>
<keyword evidence="9" id="KW-0472">Membrane</keyword>
<gene>
    <name evidence="13" type="primary">LOC105234086</name>
</gene>
<dbReference type="Pfam" id="PF03456">
    <property type="entry name" value="uDENN"/>
    <property type="match status" value="1"/>
</dbReference>
<keyword evidence="8" id="KW-0053">Apoptosis</keyword>
<evidence type="ECO:0000313" key="12">
    <source>
        <dbReference type="Proteomes" id="UP001652620"/>
    </source>
</evidence>
<keyword evidence="7" id="KW-0344">Guanine-nucleotide releasing factor</keyword>
<feature type="region of interest" description="Disordered" evidence="10">
    <location>
        <begin position="581"/>
        <end position="611"/>
    </location>
</feature>
<dbReference type="SMART" id="SM00800">
    <property type="entry name" value="uDENN"/>
    <property type="match status" value="1"/>
</dbReference>
<feature type="region of interest" description="Disordered" evidence="10">
    <location>
        <begin position="2155"/>
        <end position="2219"/>
    </location>
</feature>
<dbReference type="InterPro" id="IPR056574">
    <property type="entry name" value="Death_MADD"/>
</dbReference>
<feature type="region of interest" description="Disordered" evidence="10">
    <location>
        <begin position="1976"/>
        <end position="2085"/>
    </location>
</feature>
<dbReference type="Gene3D" id="3.30.450.200">
    <property type="match status" value="1"/>
</dbReference>
<feature type="compositionally biased region" description="Basic and acidic residues" evidence="10">
    <location>
        <begin position="147"/>
        <end position="160"/>
    </location>
</feature>
<dbReference type="Pfam" id="PF23629">
    <property type="entry name" value="Death_MADD"/>
    <property type="match status" value="1"/>
</dbReference>
<feature type="compositionally biased region" description="Low complexity" evidence="10">
    <location>
        <begin position="221"/>
        <end position="234"/>
    </location>
</feature>
<evidence type="ECO:0000256" key="8">
    <source>
        <dbReference type="ARBA" id="ARBA00022703"/>
    </source>
</evidence>
<proteinExistence type="inferred from homology"/>
<feature type="compositionally biased region" description="Low complexity" evidence="10">
    <location>
        <begin position="958"/>
        <end position="975"/>
    </location>
</feature>
<feature type="compositionally biased region" description="Low complexity" evidence="10">
    <location>
        <begin position="915"/>
        <end position="928"/>
    </location>
</feature>
<feature type="domain" description="UDENN" evidence="11">
    <location>
        <begin position="25"/>
        <end position="701"/>
    </location>
</feature>
<evidence type="ECO:0000256" key="9">
    <source>
        <dbReference type="ARBA" id="ARBA00023136"/>
    </source>
</evidence>
<feature type="region of interest" description="Disordered" evidence="10">
    <location>
        <begin position="900"/>
        <end position="975"/>
    </location>
</feature>
<dbReference type="InterPro" id="IPR037516">
    <property type="entry name" value="Tripartite_DENN"/>
</dbReference>
<feature type="region of interest" description="Disordered" evidence="10">
    <location>
        <begin position="121"/>
        <end position="170"/>
    </location>
</feature>
<evidence type="ECO:0000256" key="4">
    <source>
        <dbReference type="ARBA" id="ARBA00017868"/>
    </source>
</evidence>
<feature type="region of interest" description="Disordered" evidence="10">
    <location>
        <begin position="1863"/>
        <end position="1931"/>
    </location>
</feature>
<keyword evidence="13" id="KW-0418">Kinase</keyword>
<feature type="compositionally biased region" description="Basic and acidic residues" evidence="10">
    <location>
        <begin position="929"/>
        <end position="942"/>
    </location>
</feature>
<evidence type="ECO:0000256" key="10">
    <source>
        <dbReference type="SAM" id="MobiDB-lite"/>
    </source>
</evidence>
<dbReference type="GeneID" id="105234086"/>
<dbReference type="Proteomes" id="UP001652620">
    <property type="component" value="Chromosome 4"/>
</dbReference>
<dbReference type="GO" id="GO:0016301">
    <property type="term" value="F:kinase activity"/>
    <property type="evidence" value="ECO:0007669"/>
    <property type="project" value="UniProtKB-KW"/>
</dbReference>
<dbReference type="InterPro" id="IPR005113">
    <property type="entry name" value="uDENN_dom"/>
</dbReference>
<feature type="compositionally biased region" description="Low complexity" evidence="10">
    <location>
        <begin position="1139"/>
        <end position="1158"/>
    </location>
</feature>
<reference evidence="13" key="1">
    <citation type="submission" date="2025-08" db="UniProtKB">
        <authorList>
            <consortium name="RefSeq"/>
        </authorList>
    </citation>
    <scope>IDENTIFICATION</scope>
    <source>
        <tissue evidence="13">Adult</tissue>
    </source>
</reference>
<accession>A0ABM3JTY4</accession>
<keyword evidence="6" id="KW-0963">Cytoplasm</keyword>
<feature type="compositionally biased region" description="Polar residues" evidence="10">
    <location>
        <begin position="246"/>
        <end position="255"/>
    </location>
</feature>
<feature type="region of interest" description="Disordered" evidence="10">
    <location>
        <begin position="836"/>
        <end position="878"/>
    </location>
</feature>
<dbReference type="InterPro" id="IPR057469">
    <property type="entry name" value="PH_MADD"/>
</dbReference>
<sequence>MAEQQKLSLCPRLVDYMAIVGARTTPPMPKGLTGNKTPPVQIPELLRRYPPSDHSDFPLPLDMVYFCQPEGCTSVGPRRTGSAIRDMTSFVFALTDKDSGKTRYGICVNFYRPIERHTANADRGAVSGNHGAAGLGQSTRGRRSSAFRRESWRKSMERSSDSAFSRTHDAKRRISCNSYGLLTSSSDYRSNVAPSDSDREMTSRRDSDPPNQHHAAHGAHGHMSQQQQQSHSQQVPKLGLMAPSADSESGGSHSPSPRALRKRTKLRNQSLTSLCIISHHPFFSTFRECLFILKKLIDACNESSSPKRLGASQKQNRDNVWTVLTGHASAEATSSIVLHDVREIETWILRLLSTPVPVPGSTRVEVEVLSPTVHEPLLFALPDHTRFSLVDFPLHLPLELLGVETCLKVWTLIMLENKVLFQSRDYNALSMSVMAFVTMLYPLEYMFPVIPLLPTCLSCAEQLLLAPTPFVIGVPATFLMYKKNFRLPDDIWVVDLDSTKLSPPTGGYEEIPALPEPEGTILKNHLKQAMQLMDEAGLGALSSMSASNQAISAQQLLPSVRDSLTEPTLLGVSQVRLPLQSPTQSAYASQRSSMSAQGSHSRQPSPMNSPALNPFIYGTDVDSVDVATRVAMVRFFNAQNTLANFAEHTRTLRLYPRPVVAFQINSFLRSRPRATQFLNQFARTQAVEFLAEWSLTPTNVAFLRVQTGVMDPGQVGDKPKWFAHQLTPIRFSVWDDGSSLNGALRSLKQLECQPTDESGSDSEGAESSSSSYSSLSDFVSEMVSSDLSPSIHDVFGAHNRPHNVPQTLSSNLDPALVYHPPRTLQYPESMSKKIEISEDEEAQRAESPISSSSSRSDLSSPSRDSEFEFPTKSATGPFDLAAPAAQRLEATLRAASIDNEATEAGEPRKSPVSAHKQQLQHHQQQQQRHAGEADHTGVDKKRPPPITPPVSNILARTGSSGSSSSSPGRQGSQGSLFENFASHAKELVRETTRQSSQEGLLAQVDKQHSMEGSIPEELDEKVRHTFEKFTLHAKKAAGEASKQALEVSKQAAGVSKHTFDDLTYVSKSTIGDLTKTAKEAATKKGIIKVDDQPHLVGQQQIATQKQMQSSGGNFFSSIGTDFNGLASSTSTMFSGMFGGKKNQQKQQQPPHPQYSSGSLQQKAKSGINFDPFPSRKGLVERTPLIKHSGPGQTQEDITRQQNQERSHSNTENQAFLKDVTTQVLAGEGVGWLKMNRFKKLMEDESYRTLVLSKLNKTLDKKIMPDDHIDDVCVPKPVWKGMLKCLQAVTAGFEVSFSNFGLGGMASIFQMMEIAHTHYWSKELNETTDMSSSLLSSHATSPMGSRENLRSPSSPMDSHSGLGSEWASPQESRKGSSQTDRAGPMINTAATSAAARRMSSADSQDGQSTTEMFKDMLVQKRTALLSKLTSFDSDGAGSTGALSVVSDLLPGGSLNVRMPASCRSTVSDTEYENTTTSKDSKRSSGNIWSGKSTLSAGFRYTGGHLINTSSSPSPDSPRVYLFEGLIGRDRSNLWNQMQFWEDAFLDAVSQERDMIGMDQGPIEMMERYKSLSDEERKRLEHDEDRLLSTMLYNLTAILVMLGVNKEEIRRKIRRLLGKSHIGLVYSTEVHNVVDQINNLNGNDIDLKPLGSRLLHRQSFTVHPGSDNSGPLLFMEVRDDGLVVRSVDGTIVERWFYERLVNMTYSPKTKVLCLWRRNGGQIQLNRFYTRKCRELYNSIKESMERSGTPKNVPELGGEFPVQDMNTGEGGLLQVCLEGVGLLFANSKFFVRLDHIRKCFTQMGGIFVLEEYNPKTRHLIQRKYKSTLADQICYAVLCVFSYVAAGQEQKKNPVVITPQIQDIHAQQKQQHAQQQKQLQQQQHQQQQQQPHPSSSGATSPRASMAKQTAVATTTPSNKSPSLATTHLPPQQGAGKNATITIRHTMPMQKPTVTTATVQPQAKLPHAAYASPATITAAPMQTASATGGTMQQQHHPQANYQQVSPVSPLQQHAHQYAQQHQQTPPTHHVPSHSPVSRTSSSGSTTGPLPQLPPRVPSQTSTESLHASPPIGKTRGLPAGPPPAIPPRSGVMARAGSLQVHSSAAAAATSSAASNALTGARNFVRQISASSTPPQYTPQAPPPFVIPKRRTSLSRASSVACTGAAGAPQTSSVGAMGGQRPSYGSVNMGMSQQQQPLHTTYQSQQSPQQQQQQQSPGASGANKH</sequence>
<dbReference type="Pfam" id="PF25328">
    <property type="entry name" value="PH_MADD"/>
    <property type="match status" value="1"/>
</dbReference>
<dbReference type="InterPro" id="IPR043153">
    <property type="entry name" value="DENN_C"/>
</dbReference>
<dbReference type="InterPro" id="IPR001194">
    <property type="entry name" value="cDENN_dom"/>
</dbReference>
<evidence type="ECO:0000256" key="6">
    <source>
        <dbReference type="ARBA" id="ARBA00022490"/>
    </source>
</evidence>
<feature type="compositionally biased region" description="Low complexity" evidence="10">
    <location>
        <begin position="2197"/>
        <end position="2211"/>
    </location>
</feature>
<evidence type="ECO:0000256" key="1">
    <source>
        <dbReference type="ARBA" id="ARBA00004236"/>
    </source>
</evidence>
<evidence type="ECO:0000256" key="7">
    <source>
        <dbReference type="ARBA" id="ARBA00022658"/>
    </source>
</evidence>
<evidence type="ECO:0000256" key="3">
    <source>
        <dbReference type="ARBA" id="ARBA00005978"/>
    </source>
</evidence>
<dbReference type="PANTHER" id="PTHR13008">
    <property type="entry name" value="MAP-KINASE ACTIVATING DEATH DOMAIN PROTEIN MADD /DENN/AEX-3 C.ELEGANS"/>
    <property type="match status" value="1"/>
</dbReference>
<dbReference type="SMART" id="SM00801">
    <property type="entry name" value="dDENN"/>
    <property type="match status" value="1"/>
</dbReference>
<feature type="compositionally biased region" description="Low complexity" evidence="10">
    <location>
        <begin position="1987"/>
        <end position="2044"/>
    </location>
</feature>
<feature type="compositionally biased region" description="Low complexity" evidence="10">
    <location>
        <begin position="847"/>
        <end position="862"/>
    </location>
</feature>
<dbReference type="InterPro" id="IPR005112">
    <property type="entry name" value="dDENN_dom"/>
</dbReference>
<evidence type="ECO:0000256" key="2">
    <source>
        <dbReference type="ARBA" id="ARBA00004496"/>
    </source>
</evidence>
<feature type="compositionally biased region" description="Polar residues" evidence="10">
    <location>
        <begin position="2177"/>
        <end position="2196"/>
    </location>
</feature>
<dbReference type="PANTHER" id="PTHR13008:SF7">
    <property type="entry name" value="MAP KINASE-ACTIVATING DEATH DOMAIN PROTEIN"/>
    <property type="match status" value="1"/>
</dbReference>
<name>A0ABM3JTY4_BACDO</name>
<dbReference type="PROSITE" id="PS50211">
    <property type="entry name" value="DENN"/>
    <property type="match status" value="1"/>
</dbReference>
<feature type="compositionally biased region" description="Basic and acidic residues" evidence="10">
    <location>
        <begin position="1196"/>
        <end position="1208"/>
    </location>
</feature>
<comment type="similarity">
    <text evidence="3">Belongs to the MADD family.</text>
</comment>
<keyword evidence="5" id="KW-1003">Cell membrane</keyword>
<keyword evidence="13" id="KW-0808">Transferase</keyword>
<organism evidence="12 13">
    <name type="scientific">Bactrocera dorsalis</name>
    <name type="common">Oriental fruit fly</name>
    <name type="synonym">Dacus dorsalis</name>
    <dbReference type="NCBI Taxonomy" id="27457"/>
    <lineage>
        <taxon>Eukaryota</taxon>
        <taxon>Metazoa</taxon>
        <taxon>Ecdysozoa</taxon>
        <taxon>Arthropoda</taxon>
        <taxon>Hexapoda</taxon>
        <taxon>Insecta</taxon>
        <taxon>Pterygota</taxon>
        <taxon>Neoptera</taxon>
        <taxon>Endopterygota</taxon>
        <taxon>Diptera</taxon>
        <taxon>Brachycera</taxon>
        <taxon>Muscomorpha</taxon>
        <taxon>Tephritoidea</taxon>
        <taxon>Tephritidae</taxon>
        <taxon>Bactrocera</taxon>
        <taxon>Bactrocera</taxon>
    </lineage>
</organism>
<feature type="region of interest" description="Disordered" evidence="10">
    <location>
        <begin position="1330"/>
        <end position="1384"/>
    </location>
</feature>
<dbReference type="RefSeq" id="XP_049312685.1">
    <property type="nucleotide sequence ID" value="XM_049456728.1"/>
</dbReference>
<feature type="region of interest" description="Disordered" evidence="10">
    <location>
        <begin position="753"/>
        <end position="772"/>
    </location>
</feature>
<feature type="compositionally biased region" description="Basic and acidic residues" evidence="10">
    <location>
        <begin position="196"/>
        <end position="208"/>
    </location>
</feature>
<feature type="region of interest" description="Disordered" evidence="10">
    <location>
        <begin position="1466"/>
        <end position="1485"/>
    </location>
</feature>
<feature type="compositionally biased region" description="Polar residues" evidence="10">
    <location>
        <begin position="1366"/>
        <end position="1379"/>
    </location>
</feature>
<feature type="compositionally biased region" description="Polar residues" evidence="10">
    <location>
        <begin position="1977"/>
        <end position="1986"/>
    </location>
</feature>
<dbReference type="Pfam" id="PF02141">
    <property type="entry name" value="DENN"/>
    <property type="match status" value="1"/>
</dbReference>
<dbReference type="Gene3D" id="3.40.50.11500">
    <property type="match status" value="1"/>
</dbReference>
<feature type="compositionally biased region" description="Low complexity" evidence="10">
    <location>
        <begin position="1863"/>
        <end position="1886"/>
    </location>
</feature>
<feature type="region of interest" description="Disordered" evidence="10">
    <location>
        <begin position="1133"/>
        <end position="1214"/>
    </location>
</feature>
<feature type="region of interest" description="Disordered" evidence="10">
    <location>
        <begin position="187"/>
        <end position="264"/>
    </location>
</feature>
<keyword evidence="12" id="KW-1185">Reference proteome</keyword>
<evidence type="ECO:0000256" key="5">
    <source>
        <dbReference type="ARBA" id="ARBA00022475"/>
    </source>
</evidence>
<feature type="compositionally biased region" description="Polar residues" evidence="10">
    <location>
        <begin position="1887"/>
        <end position="1925"/>
    </location>
</feature>
<evidence type="ECO:0000313" key="13">
    <source>
        <dbReference type="RefSeq" id="XP_049312685.1"/>
    </source>
</evidence>
<comment type="subcellular location">
    <subcellularLocation>
        <location evidence="1">Cell membrane</location>
    </subcellularLocation>
    <subcellularLocation>
        <location evidence="2">Cytoplasm</location>
    </subcellularLocation>
</comment>
<dbReference type="InterPro" id="IPR039980">
    <property type="entry name" value="MADD"/>
</dbReference>
<evidence type="ECO:0000259" key="11">
    <source>
        <dbReference type="PROSITE" id="PS50211"/>
    </source>
</evidence>